<accession>A0ACC3SS24</accession>
<proteinExistence type="predicted"/>
<evidence type="ECO:0000313" key="2">
    <source>
        <dbReference type="Proteomes" id="UP001433508"/>
    </source>
</evidence>
<reference evidence="2" key="1">
    <citation type="journal article" date="2024" name="Front. Bioeng. Biotechnol.">
        <title>Genome-scale model development and genomic sequencing of the oleaginous clade Lipomyces.</title>
        <authorList>
            <person name="Czajka J.J."/>
            <person name="Han Y."/>
            <person name="Kim J."/>
            <person name="Mondo S.J."/>
            <person name="Hofstad B.A."/>
            <person name="Robles A."/>
            <person name="Haridas S."/>
            <person name="Riley R."/>
            <person name="LaButti K."/>
            <person name="Pangilinan J."/>
            <person name="Andreopoulos W."/>
            <person name="Lipzen A."/>
            <person name="Yan J."/>
            <person name="Wang M."/>
            <person name="Ng V."/>
            <person name="Grigoriev I.V."/>
            <person name="Spatafora J.W."/>
            <person name="Magnuson J.K."/>
            <person name="Baker S.E."/>
            <person name="Pomraning K.R."/>
        </authorList>
    </citation>
    <scope>NUCLEOTIDE SEQUENCE [LARGE SCALE GENOMIC DNA]</scope>
    <source>
        <strain evidence="2">CBS 7786</strain>
    </source>
</reference>
<evidence type="ECO:0000313" key="1">
    <source>
        <dbReference type="EMBL" id="KAK9234428.1"/>
    </source>
</evidence>
<organism evidence="1 2">
    <name type="scientific">Lipomyces kononenkoae</name>
    <name type="common">Yeast</name>
    <dbReference type="NCBI Taxonomy" id="34357"/>
    <lineage>
        <taxon>Eukaryota</taxon>
        <taxon>Fungi</taxon>
        <taxon>Dikarya</taxon>
        <taxon>Ascomycota</taxon>
        <taxon>Saccharomycotina</taxon>
        <taxon>Lipomycetes</taxon>
        <taxon>Lipomycetales</taxon>
        <taxon>Lipomycetaceae</taxon>
        <taxon>Lipomyces</taxon>
    </lineage>
</organism>
<dbReference type="Proteomes" id="UP001433508">
    <property type="component" value="Unassembled WGS sequence"/>
</dbReference>
<keyword evidence="2" id="KW-1185">Reference proteome</keyword>
<name>A0ACC3SS24_LIPKO</name>
<protein>
    <submittedName>
        <fullName evidence="1">Uncharacterized protein</fullName>
    </submittedName>
</protein>
<comment type="caution">
    <text evidence="1">The sequence shown here is derived from an EMBL/GenBank/DDBJ whole genome shotgun (WGS) entry which is preliminary data.</text>
</comment>
<dbReference type="EMBL" id="MU971477">
    <property type="protein sequence ID" value="KAK9234428.1"/>
    <property type="molecule type" value="Genomic_DNA"/>
</dbReference>
<gene>
    <name evidence="1" type="ORF">V1525DRAFT_413104</name>
</gene>
<sequence>MICQVIIAKQSYAESHASDNYLILIIRRKLGQISKLALHRTEEYSTSNETDQGRGGTSGFLGSRPEQFAFGSLCYLINYGFEVYGDRYRGS</sequence>